<feature type="compositionally biased region" description="Low complexity" evidence="1">
    <location>
        <begin position="402"/>
        <end position="413"/>
    </location>
</feature>
<dbReference type="Proteomes" id="UP000028713">
    <property type="component" value="Unassembled WGS sequence"/>
</dbReference>
<dbReference type="RefSeq" id="WP_034679782.1">
    <property type="nucleotide sequence ID" value="NZ_JPRP01000006.1"/>
</dbReference>
<evidence type="ECO:0000313" key="3">
    <source>
        <dbReference type="EMBL" id="KFE97364.1"/>
    </source>
</evidence>
<dbReference type="eggNOG" id="COG3209">
    <property type="taxonomic scope" value="Bacteria"/>
</dbReference>
<dbReference type="STRING" id="236814.IX39_20445"/>
<protein>
    <recommendedName>
        <fullName evidence="2">DUF4329 domain-containing protein</fullName>
    </recommendedName>
</protein>
<keyword evidence="4" id="KW-1185">Reference proteome</keyword>
<evidence type="ECO:0000256" key="1">
    <source>
        <dbReference type="SAM" id="MobiDB-lite"/>
    </source>
</evidence>
<dbReference type="EMBL" id="JPRP01000006">
    <property type="protein sequence ID" value="KFE97364.1"/>
    <property type="molecule type" value="Genomic_DNA"/>
</dbReference>
<feature type="compositionally biased region" description="Basic and acidic residues" evidence="1">
    <location>
        <begin position="429"/>
        <end position="457"/>
    </location>
</feature>
<feature type="domain" description="DUF4329" evidence="2">
    <location>
        <begin position="270"/>
        <end position="382"/>
    </location>
</feature>
<dbReference type="InterPro" id="IPR050708">
    <property type="entry name" value="T6SS_VgrG/RHS"/>
</dbReference>
<comment type="caution">
    <text evidence="3">The sequence shown here is derived from an EMBL/GenBank/DDBJ whole genome shotgun (WGS) entry which is preliminary data.</text>
</comment>
<evidence type="ECO:0000259" key="2">
    <source>
        <dbReference type="Pfam" id="PF14220"/>
    </source>
</evidence>
<evidence type="ECO:0000313" key="4">
    <source>
        <dbReference type="Proteomes" id="UP000028713"/>
    </source>
</evidence>
<organism evidence="3 4">
    <name type="scientific">Chryseobacterium formosense</name>
    <dbReference type="NCBI Taxonomy" id="236814"/>
    <lineage>
        <taxon>Bacteria</taxon>
        <taxon>Pseudomonadati</taxon>
        <taxon>Bacteroidota</taxon>
        <taxon>Flavobacteriia</taxon>
        <taxon>Flavobacteriales</taxon>
        <taxon>Weeksellaceae</taxon>
        <taxon>Chryseobacterium group</taxon>
        <taxon>Chryseobacterium</taxon>
    </lineage>
</organism>
<dbReference type="NCBIfam" id="TIGR03696">
    <property type="entry name" value="Rhs_assc_core"/>
    <property type="match status" value="1"/>
</dbReference>
<feature type="non-terminal residue" evidence="3">
    <location>
        <position position="1"/>
    </location>
</feature>
<dbReference type="InterPro" id="IPR022385">
    <property type="entry name" value="Rhs_assc_core"/>
</dbReference>
<reference evidence="3 4" key="1">
    <citation type="submission" date="2014-07" db="EMBL/GenBank/DDBJ databases">
        <title>Genome of Chryseobacterium formosense LMG 24722.</title>
        <authorList>
            <person name="Pipes S.E."/>
            <person name="Stropko S.J."/>
            <person name="Newman J.D."/>
        </authorList>
    </citation>
    <scope>NUCLEOTIDE SEQUENCE [LARGE SCALE GENOMIC DNA]</scope>
    <source>
        <strain evidence="3 4">LMG 24722</strain>
    </source>
</reference>
<feature type="region of interest" description="Disordered" evidence="1">
    <location>
        <begin position="384"/>
        <end position="457"/>
    </location>
</feature>
<accession>A0A085YYV1</accession>
<dbReference type="PANTHER" id="PTHR32305">
    <property type="match status" value="1"/>
</dbReference>
<proteinExistence type="predicted"/>
<dbReference type="AlphaFoldDB" id="A0A085YYV1"/>
<dbReference type="PANTHER" id="PTHR32305:SF15">
    <property type="entry name" value="PROTEIN RHSA-RELATED"/>
    <property type="match status" value="1"/>
</dbReference>
<dbReference type="Pfam" id="PF14220">
    <property type="entry name" value="DUF4329"/>
    <property type="match status" value="1"/>
</dbReference>
<name>A0A085YYV1_9FLAO</name>
<dbReference type="InterPro" id="IPR025479">
    <property type="entry name" value="DUF4329"/>
</dbReference>
<sequence>GTTNPSGYEGGGNTVDYDDNGNMIKMPDKMIEEIHYNHLNLPNKFIINNQSTSNSYLYRADGTKLHKAYISSSNGVMYATSTEYLDGFHYATSNGNELGAMYAEAGGTAYEPEAFMQIIQDMGYQNQLKFVPTAEGFYDFENNEYIYQYKDHLGNVRMSYKKEGNDLLVTDSNDYYPFGMSFIRNAEEVAYFGTGSYKNYKYQGQELQETGFYSFKWRNYMPDVGRFFNIDPLAEKYPTWAPYVFSGNRVVDARELEGLEPHVLFNTRENAAANFGKQYNGKSIKQNQEYISIIYSRKVEGKLYYAYKNPVGGTQAKANVTVDSPEGTSVVAAVHTHGKYLEAFANNEFSKTDINGYERVNFDGFVITPDGSLKYYDVSSNSKKILRTDMPSDPNDPDRKNNIPPNENPSPSSGDYKPDLFPSLQKTSPSDKKQVVLDDGLKSINDKKKEFVEPKIN</sequence>
<dbReference type="Gene3D" id="2.180.10.10">
    <property type="entry name" value="RHS repeat-associated core"/>
    <property type="match status" value="1"/>
</dbReference>
<gene>
    <name evidence="3" type="ORF">IX39_20445</name>
</gene>